<name>A0A0R0AQ64_9GAMM</name>
<dbReference type="Gene3D" id="1.10.260.40">
    <property type="entry name" value="lambda repressor-like DNA-binding domains"/>
    <property type="match status" value="1"/>
</dbReference>
<dbReference type="EMBL" id="LLXU01000035">
    <property type="protein sequence ID" value="KRG47371.1"/>
    <property type="molecule type" value="Genomic_DNA"/>
</dbReference>
<dbReference type="CDD" id="cd00093">
    <property type="entry name" value="HTH_XRE"/>
    <property type="match status" value="1"/>
</dbReference>
<reference evidence="1 2" key="1">
    <citation type="submission" date="2015-10" db="EMBL/GenBank/DDBJ databases">
        <title>Genome sequencing and analysis of members of genus Stenotrophomonas.</title>
        <authorList>
            <person name="Patil P.P."/>
            <person name="Midha S."/>
            <person name="Patil P.B."/>
        </authorList>
    </citation>
    <scope>NUCLEOTIDE SEQUENCE [LARGE SCALE GENOMIC DNA]</scope>
    <source>
        <strain evidence="1 2">JCM 16536</strain>
    </source>
</reference>
<dbReference type="RefSeq" id="WP_057643448.1">
    <property type="nucleotide sequence ID" value="NZ_LLXU01000035.1"/>
</dbReference>
<proteinExistence type="predicted"/>
<gene>
    <name evidence="1" type="ORF">ARC20_03320</name>
</gene>
<dbReference type="AlphaFoldDB" id="A0A0R0AQ64"/>
<dbReference type="InterPro" id="IPR010982">
    <property type="entry name" value="Lambda_DNA-bd_dom_sf"/>
</dbReference>
<dbReference type="InterPro" id="IPR001387">
    <property type="entry name" value="Cro/C1-type_HTH"/>
</dbReference>
<sequence>MLMGLDLTPADLARAIGLQQGSISGWFGKGKPTKMISGDNLVATARFLRTSAEYIMTGDGATAIASQPVGLDLGKLSTVLAVVEGAVKDSRKAVPVEFKARMIQRVYESQHALTADSASAVQAALAGLLETLGTD</sequence>
<dbReference type="STRING" id="676599.ARC20_03320"/>
<comment type="caution">
    <text evidence="1">The sequence shown here is derived from an EMBL/GenBank/DDBJ whole genome shotgun (WGS) entry which is preliminary data.</text>
</comment>
<evidence type="ECO:0000313" key="2">
    <source>
        <dbReference type="Proteomes" id="UP000051802"/>
    </source>
</evidence>
<evidence type="ECO:0000313" key="1">
    <source>
        <dbReference type="EMBL" id="KRG47371.1"/>
    </source>
</evidence>
<organism evidence="1 2">
    <name type="scientific">Stenotrophomonas panacihumi</name>
    <dbReference type="NCBI Taxonomy" id="676599"/>
    <lineage>
        <taxon>Bacteria</taxon>
        <taxon>Pseudomonadati</taxon>
        <taxon>Pseudomonadota</taxon>
        <taxon>Gammaproteobacteria</taxon>
        <taxon>Lysobacterales</taxon>
        <taxon>Lysobacteraceae</taxon>
        <taxon>Stenotrophomonas</taxon>
    </lineage>
</organism>
<dbReference type="Proteomes" id="UP000051802">
    <property type="component" value="Unassembled WGS sequence"/>
</dbReference>
<keyword evidence="2" id="KW-1185">Reference proteome</keyword>
<protein>
    <submittedName>
        <fullName evidence="1">Uncharacterized protein</fullName>
    </submittedName>
</protein>
<dbReference type="GO" id="GO:0003677">
    <property type="term" value="F:DNA binding"/>
    <property type="evidence" value="ECO:0007669"/>
    <property type="project" value="InterPro"/>
</dbReference>
<accession>A0A0R0AQ64</accession>